<organism evidence="1 2">
    <name type="scientific">Microbacterium terricola</name>
    <dbReference type="NCBI Taxonomy" id="344163"/>
    <lineage>
        <taxon>Bacteria</taxon>
        <taxon>Bacillati</taxon>
        <taxon>Actinomycetota</taxon>
        <taxon>Actinomycetes</taxon>
        <taxon>Micrococcales</taxon>
        <taxon>Microbacteriaceae</taxon>
        <taxon>Microbacterium</taxon>
    </lineage>
</organism>
<evidence type="ECO:0000313" key="1">
    <source>
        <dbReference type="EMBL" id="BDV30371.1"/>
    </source>
</evidence>
<protein>
    <submittedName>
        <fullName evidence="1">Uncharacterized protein</fullName>
    </submittedName>
</protein>
<dbReference type="RefSeq" id="WP_263795765.1">
    <property type="nucleotide sequence ID" value="NZ_AP027141.1"/>
</dbReference>
<evidence type="ECO:0000313" key="2">
    <source>
        <dbReference type="Proteomes" id="UP001317779"/>
    </source>
</evidence>
<name>A0ABM8DXT4_9MICO</name>
<dbReference type="EMBL" id="AP027141">
    <property type="protein sequence ID" value="BDV30371.1"/>
    <property type="molecule type" value="Genomic_DNA"/>
</dbReference>
<accession>A0ABM8DXT4</accession>
<reference evidence="1 2" key="1">
    <citation type="submission" date="2022-12" db="EMBL/GenBank/DDBJ databases">
        <title>Microbacterium terricola strain KV-448 chromosome, complete genome.</title>
        <authorList>
            <person name="Oshima T."/>
            <person name="Moriya T."/>
            <person name="Bessho Y."/>
        </authorList>
    </citation>
    <scope>NUCLEOTIDE SEQUENCE [LARGE SCALE GENOMIC DNA]</scope>
    <source>
        <strain evidence="1 2">KV-448</strain>
    </source>
</reference>
<keyword evidence="2" id="KW-1185">Reference proteome</keyword>
<gene>
    <name evidence="1" type="ORF">Microterr_10310</name>
</gene>
<dbReference type="Proteomes" id="UP001317779">
    <property type="component" value="Chromosome"/>
</dbReference>
<sequence>MSTPFRPSPPLQVREVSACMCVHGNRCSSYAPGHALHLIQARLASATPTEWVDAIVEAADAPTGEVSLRTIDGVAITVWNAAGAAEQVTAGTPVALHARYDVLSLGTRRFNISRLD</sequence>
<proteinExistence type="predicted"/>